<keyword evidence="1" id="KW-0472">Membrane</keyword>
<sequence length="713" mass="82485">MSCLLNGNCCEEKTDTVWFEDFTKLFCSLSPIPHGNLTSAERINAVTRFILYIFLLMLSSNYKFKFQFLIISLIFIFLLNKLAKENKMTENYAFLSPPNNNNMNYDTLSEKGIRARHSDLVLTNMPRLASYTDYKGSDLQSFLDENGNLLPDQVIKEKLHYQQMQQKMPMWSNNDSNNYRGDSRLAIKSDDFNFEGGQRVNNAGIQFYSLNQGVNRRTMVEPIITPRAYDLEYWGKTSTNIDRINRRNYTDITEDELFRQGGPVGGLGVEQQYVPRVKGAVEPMNAIGDKSYDGYYGADEFYYGQESKRDYDHNIAPIYSPELNRDATIKPIYNPGNVSKLEEITRDSNYLFNKNNKKNNIHNIDKEQMMNSFNTNQYSDLTVKPTNNDNVPANILMIDKDPNYENWYGKKRQPEKPRRIKEGFDFMPLNSSQNVSETFGSLGKTTPVGQDYKLLSRVPEGTVLPKVTPVTEQMLNASPTYVYNKNFFEDPSRRMFLQDIQPKIYSWAVEQTPINSNIGISYNPQIPPRVLDQVYSAEGQQGAYPLYSRIDPQLVRTDGTAGQLANNPTRTDWSANYSNWVPPPGTINFENIYDPRFTSYGDPYRSYSDINLGQVQYYYSDVDAYTMPNFISRSNVDFMEYRTPQNQIWPEYERTASADQVKPYVESQYAADNLFFREDLMEHQMSKRNRELWQLRQAPLTRAAHSNMPFGPT</sequence>
<protein>
    <recommendedName>
        <fullName evidence="2">Minor capsid protein P9 transmembrane helices domain-containing protein</fullName>
    </recommendedName>
</protein>
<dbReference type="EMBL" id="MN739934">
    <property type="protein sequence ID" value="QHT78588.1"/>
    <property type="molecule type" value="Genomic_DNA"/>
</dbReference>
<dbReference type="AlphaFoldDB" id="A0A6C0HDC7"/>
<organism evidence="3">
    <name type="scientific">viral metagenome</name>
    <dbReference type="NCBI Taxonomy" id="1070528"/>
    <lineage>
        <taxon>unclassified sequences</taxon>
        <taxon>metagenomes</taxon>
        <taxon>organismal metagenomes</taxon>
    </lineage>
</organism>
<dbReference type="Pfam" id="PF19066">
    <property type="entry name" value="P9_TM"/>
    <property type="match status" value="1"/>
</dbReference>
<keyword evidence="1" id="KW-1133">Transmembrane helix</keyword>
<feature type="transmembrane region" description="Helical" evidence="1">
    <location>
        <begin position="43"/>
        <end position="60"/>
    </location>
</feature>
<feature type="domain" description="Minor capsid protein P9 transmembrane helices" evidence="2">
    <location>
        <begin position="17"/>
        <end position="78"/>
    </location>
</feature>
<evidence type="ECO:0000313" key="3">
    <source>
        <dbReference type="EMBL" id="QHT78588.1"/>
    </source>
</evidence>
<dbReference type="InterPro" id="IPR043915">
    <property type="entry name" value="P9_TM"/>
</dbReference>
<reference evidence="3" key="1">
    <citation type="journal article" date="2020" name="Nature">
        <title>Giant virus diversity and host interactions through global metagenomics.</title>
        <authorList>
            <person name="Schulz F."/>
            <person name="Roux S."/>
            <person name="Paez-Espino D."/>
            <person name="Jungbluth S."/>
            <person name="Walsh D.A."/>
            <person name="Denef V.J."/>
            <person name="McMahon K.D."/>
            <person name="Konstantinidis K.T."/>
            <person name="Eloe-Fadrosh E.A."/>
            <person name="Kyrpides N.C."/>
            <person name="Woyke T."/>
        </authorList>
    </citation>
    <scope>NUCLEOTIDE SEQUENCE</scope>
    <source>
        <strain evidence="3">GVMAG-M-3300023179-92</strain>
    </source>
</reference>
<evidence type="ECO:0000259" key="2">
    <source>
        <dbReference type="Pfam" id="PF19066"/>
    </source>
</evidence>
<keyword evidence="1" id="KW-0812">Transmembrane</keyword>
<proteinExistence type="predicted"/>
<name>A0A6C0HDC7_9ZZZZ</name>
<accession>A0A6C0HDC7</accession>
<evidence type="ECO:0000256" key="1">
    <source>
        <dbReference type="SAM" id="Phobius"/>
    </source>
</evidence>